<dbReference type="AlphaFoldDB" id="A0A7J7NRK7"/>
<name>A0A7J7NRK7_9MAGN</name>
<evidence type="ECO:0000313" key="3">
    <source>
        <dbReference type="Proteomes" id="UP000541444"/>
    </source>
</evidence>
<keyword evidence="3" id="KW-1185">Reference proteome</keyword>
<sequence length="226" mass="25270">MTLRSNDKKTRSNENCLWAKSPRDMTLRSNVKKIRSNENCLWAKFPGDMTLRSNDKKTRSNDKIEKGSSLLSESKTYLLSSDLDLCLGLRQPETPQTRNETNKTFQTLSNKHLFSLPLAVLELTEDGGFKKTVLGSDIAAGHQLQYTVPPNVWFGSYPTMDVETCSSDGKLLAKSPSRDAESHFSLVGCTCAPAFQFEDFELAKRADLLAFAPKAEALVFFLTFPD</sequence>
<dbReference type="InterPro" id="IPR011051">
    <property type="entry name" value="RmlC_Cupin_sf"/>
</dbReference>
<gene>
    <name evidence="2" type="ORF">GIB67_034233</name>
</gene>
<reference evidence="2 3" key="1">
    <citation type="journal article" date="2020" name="IScience">
        <title>Genome Sequencing of the Endangered Kingdonia uniflora (Circaeasteraceae, Ranunculales) Reveals Potential Mechanisms of Evolutionary Specialization.</title>
        <authorList>
            <person name="Sun Y."/>
            <person name="Deng T."/>
            <person name="Zhang A."/>
            <person name="Moore M.J."/>
            <person name="Landis J.B."/>
            <person name="Lin N."/>
            <person name="Zhang H."/>
            <person name="Zhang X."/>
            <person name="Huang J."/>
            <person name="Zhang X."/>
            <person name="Sun H."/>
            <person name="Wang H."/>
        </authorList>
    </citation>
    <scope>NUCLEOTIDE SEQUENCE [LARGE SCALE GENOMIC DNA]</scope>
    <source>
        <strain evidence="2">TB1705</strain>
        <tissue evidence="2">Leaf</tissue>
    </source>
</reference>
<organism evidence="2 3">
    <name type="scientific">Kingdonia uniflora</name>
    <dbReference type="NCBI Taxonomy" id="39325"/>
    <lineage>
        <taxon>Eukaryota</taxon>
        <taxon>Viridiplantae</taxon>
        <taxon>Streptophyta</taxon>
        <taxon>Embryophyta</taxon>
        <taxon>Tracheophyta</taxon>
        <taxon>Spermatophyta</taxon>
        <taxon>Magnoliopsida</taxon>
        <taxon>Ranunculales</taxon>
        <taxon>Circaeasteraceae</taxon>
        <taxon>Kingdonia</taxon>
    </lineage>
</organism>
<comment type="caution">
    <text evidence="2">The sequence shown here is derived from an EMBL/GenBank/DDBJ whole genome shotgun (WGS) entry which is preliminary data.</text>
</comment>
<feature type="domain" description="DUF985" evidence="1">
    <location>
        <begin position="117"/>
        <end position="203"/>
    </location>
</feature>
<dbReference type="OrthoDB" id="6614653at2759"/>
<dbReference type="Gene3D" id="2.60.120.10">
    <property type="entry name" value="Jelly Rolls"/>
    <property type="match status" value="1"/>
</dbReference>
<dbReference type="PANTHER" id="PTHR33387:SF3">
    <property type="entry name" value="DUF985 DOMAIN-CONTAINING PROTEIN"/>
    <property type="match status" value="1"/>
</dbReference>
<dbReference type="Pfam" id="PF06172">
    <property type="entry name" value="Cupin_5"/>
    <property type="match status" value="1"/>
</dbReference>
<dbReference type="Proteomes" id="UP000541444">
    <property type="component" value="Unassembled WGS sequence"/>
</dbReference>
<dbReference type="InterPro" id="IPR009327">
    <property type="entry name" value="Cupin_DUF985"/>
</dbReference>
<evidence type="ECO:0000313" key="2">
    <source>
        <dbReference type="EMBL" id="KAF6169841.1"/>
    </source>
</evidence>
<dbReference type="InterPro" id="IPR014710">
    <property type="entry name" value="RmlC-like_jellyroll"/>
</dbReference>
<accession>A0A7J7NRK7</accession>
<dbReference type="EMBL" id="JACGCM010000622">
    <property type="protein sequence ID" value="KAF6169841.1"/>
    <property type="molecule type" value="Genomic_DNA"/>
</dbReference>
<dbReference type="PANTHER" id="PTHR33387">
    <property type="entry name" value="RMLC-LIKE JELLY ROLL FOLD PROTEIN"/>
    <property type="match status" value="1"/>
</dbReference>
<dbReference type="SUPFAM" id="SSF51182">
    <property type="entry name" value="RmlC-like cupins"/>
    <property type="match status" value="1"/>
</dbReference>
<dbReference type="InterPro" id="IPR039935">
    <property type="entry name" value="YML079W-like"/>
</dbReference>
<proteinExistence type="predicted"/>
<evidence type="ECO:0000259" key="1">
    <source>
        <dbReference type="Pfam" id="PF06172"/>
    </source>
</evidence>
<protein>
    <recommendedName>
        <fullName evidence="1">DUF985 domain-containing protein</fullName>
    </recommendedName>
</protein>